<dbReference type="Pfam" id="PF00005">
    <property type="entry name" value="ABC_tran"/>
    <property type="match status" value="1"/>
</dbReference>
<dbReference type="InterPro" id="IPR003439">
    <property type="entry name" value="ABC_transporter-like_ATP-bd"/>
</dbReference>
<dbReference type="PROSITE" id="PS50893">
    <property type="entry name" value="ABC_TRANSPORTER_2"/>
    <property type="match status" value="1"/>
</dbReference>
<protein>
    <submittedName>
        <fullName evidence="9">ATP-binding cassette domain-containing protein</fullName>
    </submittedName>
</protein>
<dbReference type="InterPro" id="IPR027417">
    <property type="entry name" value="P-loop_NTPase"/>
</dbReference>
<evidence type="ECO:0000259" key="8">
    <source>
        <dbReference type="PROSITE" id="PS50893"/>
    </source>
</evidence>
<dbReference type="Proteomes" id="UP000429484">
    <property type="component" value="Unassembled WGS sequence"/>
</dbReference>
<sequence length="317" mass="35200">NGGKVVESGKAEDVFTNPSHAYTRRLMSAVPHADAPKAPRNAAQGEVLLQVAHLSKHYKLGSGPFSPKREFRAVDDVSFTLRRGETVGIVGESGSGKSSIARMLLRLNEPTSGAALFAGEDIFELKGKALDGFRRRVQMVFQDPFGSMNPRMNVRSIISEPWAIHRDILPRERWNERVVELLELVGLKAEHAARHPHQFSGGQRQRIAIARALASEPELIVCDEAVSALDVSIQMQIIELLADLRLRLGLSYVFITHDLAIVRQFADRILVMQRGRIVEEGETEALFVSPQHEYTQALLRAVPQPKWLRSDPAPIAG</sequence>
<evidence type="ECO:0000256" key="1">
    <source>
        <dbReference type="ARBA" id="ARBA00004417"/>
    </source>
</evidence>
<dbReference type="InterPro" id="IPR013563">
    <property type="entry name" value="Oligopep_ABC_C"/>
</dbReference>
<dbReference type="GO" id="GO:0005886">
    <property type="term" value="C:plasma membrane"/>
    <property type="evidence" value="ECO:0007669"/>
    <property type="project" value="UniProtKB-SubCell"/>
</dbReference>
<evidence type="ECO:0000256" key="4">
    <source>
        <dbReference type="ARBA" id="ARBA00022741"/>
    </source>
</evidence>
<name>A0AAW9TI54_RHIML</name>
<dbReference type="PANTHER" id="PTHR43776:SF7">
    <property type="entry name" value="D,D-DIPEPTIDE TRANSPORT ATP-BINDING PROTEIN DDPF-RELATED"/>
    <property type="match status" value="1"/>
</dbReference>
<evidence type="ECO:0000256" key="2">
    <source>
        <dbReference type="ARBA" id="ARBA00005417"/>
    </source>
</evidence>
<feature type="domain" description="ABC transporter" evidence="8">
    <location>
        <begin position="49"/>
        <end position="299"/>
    </location>
</feature>
<organism evidence="9 10">
    <name type="scientific">Rhizobium meliloti</name>
    <name type="common">Ensifer meliloti</name>
    <name type="synonym">Sinorhizobium meliloti</name>
    <dbReference type="NCBI Taxonomy" id="382"/>
    <lineage>
        <taxon>Bacteria</taxon>
        <taxon>Pseudomonadati</taxon>
        <taxon>Pseudomonadota</taxon>
        <taxon>Alphaproteobacteria</taxon>
        <taxon>Hyphomicrobiales</taxon>
        <taxon>Rhizobiaceae</taxon>
        <taxon>Sinorhizobium/Ensifer group</taxon>
        <taxon>Sinorhizobium</taxon>
    </lineage>
</organism>
<dbReference type="Pfam" id="PF08352">
    <property type="entry name" value="oligo_HPY"/>
    <property type="match status" value="2"/>
</dbReference>
<evidence type="ECO:0000313" key="10">
    <source>
        <dbReference type="Proteomes" id="UP000429484"/>
    </source>
</evidence>
<reference evidence="9 10" key="1">
    <citation type="journal article" date="2013" name="Genome Biol.">
        <title>Comparative genomics of the core and accessory genomes of 48 Sinorhizobium strains comprising five genospecies.</title>
        <authorList>
            <person name="Sugawara M."/>
            <person name="Epstein B."/>
            <person name="Badgley B.D."/>
            <person name="Unno T."/>
            <person name="Xu L."/>
            <person name="Reese J."/>
            <person name="Gyaneshwar P."/>
            <person name="Denny R."/>
            <person name="Mudge J."/>
            <person name="Bharti A.K."/>
            <person name="Farmer A.D."/>
            <person name="May G.D."/>
            <person name="Woodward J.E."/>
            <person name="Medigue C."/>
            <person name="Vallenet D."/>
            <person name="Lajus A."/>
            <person name="Rouy Z."/>
            <person name="Martinez-Vaz B."/>
            <person name="Tiffin P."/>
            <person name="Young N.D."/>
            <person name="Sadowsky M.J."/>
        </authorList>
    </citation>
    <scope>NUCLEOTIDE SEQUENCE [LARGE SCALE GENOMIC DNA]</scope>
    <source>
        <strain evidence="9 10">N6B1</strain>
    </source>
</reference>
<dbReference type="InterPro" id="IPR050319">
    <property type="entry name" value="ABC_transp_ATP-bind"/>
</dbReference>
<dbReference type="GO" id="GO:0015833">
    <property type="term" value="P:peptide transport"/>
    <property type="evidence" value="ECO:0007669"/>
    <property type="project" value="InterPro"/>
</dbReference>
<dbReference type="AlphaFoldDB" id="A0AAW9TI54"/>
<keyword evidence="6" id="KW-0029">Amino-acid transport</keyword>
<dbReference type="FunFam" id="3.40.50.300:FF:000016">
    <property type="entry name" value="Oligopeptide ABC transporter ATP-binding component"/>
    <property type="match status" value="1"/>
</dbReference>
<keyword evidence="4" id="KW-0547">Nucleotide-binding</keyword>
<accession>A0AAW9TI54</accession>
<dbReference type="GO" id="GO:0016887">
    <property type="term" value="F:ATP hydrolysis activity"/>
    <property type="evidence" value="ECO:0007669"/>
    <property type="project" value="InterPro"/>
</dbReference>
<dbReference type="EMBL" id="WISR01000027">
    <property type="protein sequence ID" value="MQW31711.1"/>
    <property type="molecule type" value="Genomic_DNA"/>
</dbReference>
<evidence type="ECO:0000256" key="3">
    <source>
        <dbReference type="ARBA" id="ARBA00022448"/>
    </source>
</evidence>
<dbReference type="PANTHER" id="PTHR43776">
    <property type="entry name" value="TRANSPORT ATP-BINDING PROTEIN"/>
    <property type="match status" value="1"/>
</dbReference>
<comment type="subcellular location">
    <subcellularLocation>
        <location evidence="1">Cell inner membrane</location>
        <topology evidence="1">Peripheral membrane protein</topology>
    </subcellularLocation>
</comment>
<dbReference type="Gene3D" id="3.40.50.300">
    <property type="entry name" value="P-loop containing nucleotide triphosphate hydrolases"/>
    <property type="match status" value="1"/>
</dbReference>
<dbReference type="GO" id="GO:0055085">
    <property type="term" value="P:transmembrane transport"/>
    <property type="evidence" value="ECO:0007669"/>
    <property type="project" value="UniProtKB-ARBA"/>
</dbReference>
<keyword evidence="3" id="KW-0813">Transport</keyword>
<dbReference type="InterPro" id="IPR003593">
    <property type="entry name" value="AAA+_ATPase"/>
</dbReference>
<keyword evidence="5 9" id="KW-0067">ATP-binding</keyword>
<gene>
    <name evidence="9" type="ORF">GHK53_02265</name>
</gene>
<dbReference type="PROSITE" id="PS00211">
    <property type="entry name" value="ABC_TRANSPORTER_1"/>
    <property type="match status" value="1"/>
</dbReference>
<evidence type="ECO:0000256" key="7">
    <source>
        <dbReference type="ARBA" id="ARBA00053953"/>
    </source>
</evidence>
<dbReference type="SUPFAM" id="SSF52540">
    <property type="entry name" value="P-loop containing nucleoside triphosphate hydrolases"/>
    <property type="match status" value="1"/>
</dbReference>
<dbReference type="RefSeq" id="WP_153349319.1">
    <property type="nucleotide sequence ID" value="NZ_WISR01000027.1"/>
</dbReference>
<dbReference type="InterPro" id="IPR017871">
    <property type="entry name" value="ABC_transporter-like_CS"/>
</dbReference>
<evidence type="ECO:0000256" key="6">
    <source>
        <dbReference type="ARBA" id="ARBA00022970"/>
    </source>
</evidence>
<dbReference type="GO" id="GO:0006865">
    <property type="term" value="P:amino acid transport"/>
    <property type="evidence" value="ECO:0007669"/>
    <property type="project" value="UniProtKB-KW"/>
</dbReference>
<comment type="caution">
    <text evidence="9">The sequence shown here is derived from an EMBL/GenBank/DDBJ whole genome shotgun (WGS) entry which is preliminary data.</text>
</comment>
<comment type="function">
    <text evidence="7">Probably part of a binding-protein-dependent transport system y4tOPQRS for a peptide. Probably responsible for energy coupling to the transport system.</text>
</comment>
<comment type="similarity">
    <text evidence="2">Belongs to the ABC transporter superfamily.</text>
</comment>
<dbReference type="GO" id="GO:0005524">
    <property type="term" value="F:ATP binding"/>
    <property type="evidence" value="ECO:0007669"/>
    <property type="project" value="UniProtKB-KW"/>
</dbReference>
<evidence type="ECO:0000256" key="5">
    <source>
        <dbReference type="ARBA" id="ARBA00022840"/>
    </source>
</evidence>
<dbReference type="SMART" id="SM00382">
    <property type="entry name" value="AAA"/>
    <property type="match status" value="1"/>
</dbReference>
<evidence type="ECO:0000313" key="9">
    <source>
        <dbReference type="EMBL" id="MQW31711.1"/>
    </source>
</evidence>
<dbReference type="CDD" id="cd03257">
    <property type="entry name" value="ABC_NikE_OppD_transporters"/>
    <property type="match status" value="1"/>
</dbReference>
<proteinExistence type="inferred from homology"/>
<feature type="non-terminal residue" evidence="9">
    <location>
        <position position="1"/>
    </location>
</feature>